<gene>
    <name evidence="1" type="ORF">EV192_107108</name>
</gene>
<proteinExistence type="predicted"/>
<reference evidence="1 2" key="1">
    <citation type="submission" date="2019-03" db="EMBL/GenBank/DDBJ databases">
        <title>Genomic Encyclopedia of Type Strains, Phase IV (KMG-IV): sequencing the most valuable type-strain genomes for metagenomic binning, comparative biology and taxonomic classification.</title>
        <authorList>
            <person name="Goeker M."/>
        </authorList>
    </citation>
    <scope>NUCLEOTIDE SEQUENCE [LARGE SCALE GENOMIC DNA]</scope>
    <source>
        <strain evidence="1 2">DSM 45934</strain>
    </source>
</reference>
<dbReference type="Proteomes" id="UP000295680">
    <property type="component" value="Unassembled WGS sequence"/>
</dbReference>
<evidence type="ECO:0000313" key="2">
    <source>
        <dbReference type="Proteomes" id="UP000295680"/>
    </source>
</evidence>
<keyword evidence="2" id="KW-1185">Reference proteome</keyword>
<accession>A0A4R2JFK2</accession>
<name>A0A4R2JFK2_9PSEU</name>
<organism evidence="1 2">
    <name type="scientific">Actinocrispum wychmicini</name>
    <dbReference type="NCBI Taxonomy" id="1213861"/>
    <lineage>
        <taxon>Bacteria</taxon>
        <taxon>Bacillati</taxon>
        <taxon>Actinomycetota</taxon>
        <taxon>Actinomycetes</taxon>
        <taxon>Pseudonocardiales</taxon>
        <taxon>Pseudonocardiaceae</taxon>
        <taxon>Actinocrispum</taxon>
    </lineage>
</organism>
<dbReference type="OrthoDB" id="3626041at2"/>
<protein>
    <submittedName>
        <fullName evidence="1">Uncharacterized protein</fullName>
    </submittedName>
</protein>
<dbReference type="AlphaFoldDB" id="A0A4R2JFK2"/>
<dbReference type="EMBL" id="SLWS01000007">
    <property type="protein sequence ID" value="TCO55686.1"/>
    <property type="molecule type" value="Genomic_DNA"/>
</dbReference>
<dbReference type="RefSeq" id="WP_132121714.1">
    <property type="nucleotide sequence ID" value="NZ_SLWS01000007.1"/>
</dbReference>
<evidence type="ECO:0000313" key="1">
    <source>
        <dbReference type="EMBL" id="TCO55686.1"/>
    </source>
</evidence>
<comment type="caution">
    <text evidence="1">The sequence shown here is derived from an EMBL/GenBank/DDBJ whole genome shotgun (WGS) entry which is preliminary data.</text>
</comment>
<sequence length="134" mass="14510">MLLPVTASQVQRVDCIRIKADVEWHLVTSVPGETIGSWQDADAAAIIDLVANLPDGEVMRCFFPGYGIRAHGADGILFEIAFCFRCHNVLTLSPGPQERRGLGGFDPDSQPAQELLAKFRACDQPETALSGDQA</sequence>